<feature type="compositionally biased region" description="Polar residues" evidence="1">
    <location>
        <begin position="1003"/>
        <end position="1015"/>
    </location>
</feature>
<dbReference type="PROSITE" id="PS00018">
    <property type="entry name" value="EF_HAND_1"/>
    <property type="match status" value="1"/>
</dbReference>
<dbReference type="InterPro" id="IPR046432">
    <property type="entry name" value="TASOR"/>
</dbReference>
<evidence type="ECO:0000259" key="2">
    <source>
        <dbReference type="Pfam" id="PF12509"/>
    </source>
</evidence>
<evidence type="ECO:0000313" key="3">
    <source>
        <dbReference type="Proteomes" id="UP000887566"/>
    </source>
</evidence>
<organism evidence="3 4">
    <name type="scientific">Plectus sambesii</name>
    <dbReference type="NCBI Taxonomy" id="2011161"/>
    <lineage>
        <taxon>Eukaryota</taxon>
        <taxon>Metazoa</taxon>
        <taxon>Ecdysozoa</taxon>
        <taxon>Nematoda</taxon>
        <taxon>Chromadorea</taxon>
        <taxon>Plectida</taxon>
        <taxon>Plectina</taxon>
        <taxon>Plectoidea</taxon>
        <taxon>Plectidae</taxon>
        <taxon>Plectus</taxon>
    </lineage>
</organism>
<evidence type="ECO:0000313" key="4">
    <source>
        <dbReference type="WBParaSite" id="PSAMB.scaffold5533size11472.g26803.t1"/>
    </source>
</evidence>
<sequence>MSAMTYSSSFVIPRKKKADTDGVKRVREVAADSREFTESIAPIFKQSFYNQQLKDFVRLSKCLIVDNKELSAKLEARRKALRVRGYQEVHLNYSYAFLHVTKDEIDQICEEGLSAGNSIDGSLGDAAQGIYLCKHADLTTPAPPAANCEEIIVVFRILKGRSKQVGLHSSDLDPDYTFDSHIAKPMATTSNTKVSRIDLYHQNRIYLYEYGTDSMDVVDTPSCACPIAVVYCQFPEELRWFAGHNPWRGVLSIGPTSFAASLSSHYATLKIHDLGQSLEVTTIVPWEQCAAYQPFVELIASDHAAAIAKRREVVLTKGLNAGLRASYWTISSSDKDFPSFYDNMKSSRVAGIGCLPGGTNLIVMPTGELSALLGLPNFSDRSLHCVVVSYRSVTLGINFSANDVLDKREVMFRQPTLVEQVDGVSERVVEAFKESFLQWQHMEQQAVMAQLDEAVATAELYQNPVTAMKDPRVRMRLSKIGNGINDIAASSTTFRSAADGDASSVSTHFSDKAAFGAAVDAQTERSYEESSNQSDNDALVVDDEAEDTGDEDGATSSSQQRGENAARQKEKMCAPLFSEDSSLCLQLDEALSEVSYVAQTEETVKPPPKKKVKLNQTLPTTNATKIPRMTENDGIRKCIDELKAINQSPIVDSASNGSFDDFDTPQSPPPQEVTSPAKPLIIAFDSGDADDTQDTDQVSSSVTSTSERRSRRKVYDWLLDAGQEFDRPLSPVKSYDEDMNNHINTDDIGYYAQKTGSKAMLSREEDIDDAIDEAYKNALDDLGDICQNNYQTVCIADDASDLVLDLELDYDESEMLNFDNEENSNDGVMLNYNDDRNSLIMMEMEPEKDMLLHAFNAITESVVKELQTKRVDCAATAADASACAASQSATVAAATAEVSPIGLKVSATLTELRKDFDRRATRVAAGRVGARPIGPLGKAGRRHRKAVNKALKTVWHNFQTQLEPFRPSSRERHSEAIDALFEVQETLLARDLGLPANRLLHPPSSQGKCSVSPTERSQHEQQQHFGMQPQTDDVAQKVELIVNAKPNRLHRPLRFANVNGAGCKQLDDLLSSAADVFALAV</sequence>
<feature type="region of interest" description="Disordered" evidence="1">
    <location>
        <begin position="651"/>
        <end position="706"/>
    </location>
</feature>
<dbReference type="PANTHER" id="PTHR16207">
    <property type="entry name" value="SET DOMAIN-CONTAINING PROTEIN"/>
    <property type="match status" value="1"/>
</dbReference>
<keyword evidence="3" id="KW-1185">Reference proteome</keyword>
<dbReference type="GO" id="GO:0045814">
    <property type="term" value="P:negative regulation of gene expression, epigenetic"/>
    <property type="evidence" value="ECO:0007669"/>
    <property type="project" value="InterPro"/>
</dbReference>
<dbReference type="InterPro" id="IPR022188">
    <property type="entry name" value="TASOR_DUF3715"/>
</dbReference>
<protein>
    <submittedName>
        <fullName evidence="4">DUF3715 domain-containing protein</fullName>
    </submittedName>
</protein>
<feature type="region of interest" description="Disordered" evidence="1">
    <location>
        <begin position="520"/>
        <end position="539"/>
    </location>
</feature>
<reference evidence="4" key="1">
    <citation type="submission" date="2022-11" db="UniProtKB">
        <authorList>
            <consortium name="WormBaseParasite"/>
        </authorList>
    </citation>
    <scope>IDENTIFICATION</scope>
</reference>
<proteinExistence type="predicted"/>
<feature type="domain" description="TASOR pseudo-PARP" evidence="2">
    <location>
        <begin position="84"/>
        <end position="226"/>
    </location>
</feature>
<feature type="region of interest" description="Disordered" evidence="1">
    <location>
        <begin position="544"/>
        <end position="567"/>
    </location>
</feature>
<feature type="compositionally biased region" description="Acidic residues" evidence="1">
    <location>
        <begin position="544"/>
        <end position="553"/>
    </location>
</feature>
<dbReference type="InterPro" id="IPR018247">
    <property type="entry name" value="EF_Hand_1_Ca_BS"/>
</dbReference>
<dbReference type="Proteomes" id="UP000887566">
    <property type="component" value="Unplaced"/>
</dbReference>
<dbReference type="WBParaSite" id="PSAMB.scaffold5533size11472.g26803.t1">
    <property type="protein sequence ID" value="PSAMB.scaffold5533size11472.g26803.t1"/>
    <property type="gene ID" value="PSAMB.scaffold5533size11472.g26803"/>
</dbReference>
<accession>A0A914WY28</accession>
<dbReference type="PANTHER" id="PTHR16207:SF11">
    <property type="entry name" value="SET DOMAIN-CONTAINING PROTEIN"/>
    <property type="match status" value="1"/>
</dbReference>
<dbReference type="Pfam" id="PF12509">
    <property type="entry name" value="DUF3715"/>
    <property type="match status" value="1"/>
</dbReference>
<dbReference type="AlphaFoldDB" id="A0A914WY28"/>
<dbReference type="Gene3D" id="3.90.228.10">
    <property type="match status" value="1"/>
</dbReference>
<feature type="compositionally biased region" description="Low complexity" evidence="1">
    <location>
        <begin position="695"/>
        <end position="705"/>
    </location>
</feature>
<feature type="region of interest" description="Disordered" evidence="1">
    <location>
        <begin position="998"/>
        <end position="1029"/>
    </location>
</feature>
<name>A0A914WY28_9BILA</name>
<evidence type="ECO:0000256" key="1">
    <source>
        <dbReference type="SAM" id="MobiDB-lite"/>
    </source>
</evidence>
<dbReference type="GO" id="GO:0005654">
    <property type="term" value="C:nucleoplasm"/>
    <property type="evidence" value="ECO:0007669"/>
    <property type="project" value="TreeGrafter"/>
</dbReference>